<dbReference type="SUPFAM" id="SSF81822">
    <property type="entry name" value="RuBisCo LSMT C-terminal, substrate-binding domain"/>
    <property type="match status" value="1"/>
</dbReference>
<feature type="compositionally biased region" description="Polar residues" evidence="4">
    <location>
        <begin position="457"/>
        <end position="466"/>
    </location>
</feature>
<dbReference type="GO" id="GO:0016279">
    <property type="term" value="F:protein-lysine N-methyltransferase activity"/>
    <property type="evidence" value="ECO:0007669"/>
    <property type="project" value="UniProtKB-UniRule"/>
</dbReference>
<keyword evidence="1" id="KW-0489">Methyltransferase</keyword>
<dbReference type="Pfam" id="PF00856">
    <property type="entry name" value="SET"/>
    <property type="match status" value="1"/>
</dbReference>
<dbReference type="OrthoDB" id="341421at2759"/>
<proteinExistence type="predicted"/>
<evidence type="ECO:0000256" key="2">
    <source>
        <dbReference type="ARBA" id="ARBA00022679"/>
    </source>
</evidence>
<dbReference type="FunFam" id="3.90.1410.10:FF:000007">
    <property type="entry name" value="Ribosomal lysine N-methyltransferase 4"/>
    <property type="match status" value="1"/>
</dbReference>
<dbReference type="PANTHER" id="PTHR13271:SF34">
    <property type="entry name" value="N-LYSINE METHYLTRANSFERASE SETD6"/>
    <property type="match status" value="1"/>
</dbReference>
<dbReference type="InterPro" id="IPR015353">
    <property type="entry name" value="Rubisco_LSMT_subst-bd"/>
</dbReference>
<evidence type="ECO:0000256" key="3">
    <source>
        <dbReference type="ARBA" id="ARBA00022691"/>
    </source>
</evidence>
<accession>A0A5M8PSN3</accession>
<feature type="region of interest" description="Disordered" evidence="4">
    <location>
        <begin position="442"/>
        <end position="466"/>
    </location>
</feature>
<comment type="caution">
    <text evidence="6">The sequence shown here is derived from an EMBL/GenBank/DDBJ whole genome shotgun (WGS) entry which is preliminary data.</text>
</comment>
<gene>
    <name evidence="6" type="ORF">FRX48_04108</name>
</gene>
<dbReference type="Gene3D" id="3.90.1410.10">
    <property type="entry name" value="set domain protein methyltransferase, domain 1"/>
    <property type="match status" value="1"/>
</dbReference>
<evidence type="ECO:0000313" key="6">
    <source>
        <dbReference type="EMBL" id="KAA6411958.1"/>
    </source>
</evidence>
<dbReference type="PANTHER" id="PTHR13271">
    <property type="entry name" value="UNCHARACTERIZED PUTATIVE METHYLTRANSFERASE"/>
    <property type="match status" value="1"/>
</dbReference>
<dbReference type="PROSITE" id="PS50280">
    <property type="entry name" value="SET"/>
    <property type="match status" value="1"/>
</dbReference>
<dbReference type="InterPro" id="IPR001214">
    <property type="entry name" value="SET_dom"/>
</dbReference>
<dbReference type="GO" id="GO:0032259">
    <property type="term" value="P:methylation"/>
    <property type="evidence" value="ECO:0007669"/>
    <property type="project" value="UniProtKB-KW"/>
</dbReference>
<protein>
    <recommendedName>
        <fullName evidence="5">SET domain-containing protein</fullName>
    </recommendedName>
</protein>
<dbReference type="InterPro" id="IPR036464">
    <property type="entry name" value="Rubisco_LSMT_subst-bd_sf"/>
</dbReference>
<feature type="domain" description="SET" evidence="5">
    <location>
        <begin position="26"/>
        <end position="266"/>
    </location>
</feature>
<reference evidence="6 7" key="1">
    <citation type="submission" date="2019-09" db="EMBL/GenBank/DDBJ databases">
        <title>The hologenome of the rock-dwelling lichen Lasallia pustulata.</title>
        <authorList>
            <person name="Greshake Tzovaras B."/>
            <person name="Segers F."/>
            <person name="Bicker A."/>
            <person name="Dal Grande F."/>
            <person name="Otte J."/>
            <person name="Hankeln T."/>
            <person name="Schmitt I."/>
            <person name="Ebersberger I."/>
        </authorList>
    </citation>
    <scope>NUCLEOTIDE SEQUENCE [LARGE SCALE GENOMIC DNA]</scope>
    <source>
        <strain evidence="6">A1-1</strain>
    </source>
</reference>
<dbReference type="InterPro" id="IPR050600">
    <property type="entry name" value="SETD3_SETD6_MTase"/>
</dbReference>
<name>A0A5M8PSN3_9LECA</name>
<evidence type="ECO:0000256" key="1">
    <source>
        <dbReference type="ARBA" id="ARBA00022603"/>
    </source>
</evidence>
<evidence type="ECO:0000256" key="4">
    <source>
        <dbReference type="SAM" id="MobiDB-lite"/>
    </source>
</evidence>
<organism evidence="6 7">
    <name type="scientific">Lasallia pustulata</name>
    <dbReference type="NCBI Taxonomy" id="136370"/>
    <lineage>
        <taxon>Eukaryota</taxon>
        <taxon>Fungi</taxon>
        <taxon>Dikarya</taxon>
        <taxon>Ascomycota</taxon>
        <taxon>Pezizomycotina</taxon>
        <taxon>Lecanoromycetes</taxon>
        <taxon>OSLEUM clade</taxon>
        <taxon>Umbilicariomycetidae</taxon>
        <taxon>Umbilicariales</taxon>
        <taxon>Umbilicariaceae</taxon>
        <taxon>Lasallia</taxon>
    </lineage>
</organism>
<evidence type="ECO:0000259" key="5">
    <source>
        <dbReference type="PROSITE" id="PS50280"/>
    </source>
</evidence>
<dbReference type="GO" id="GO:0005634">
    <property type="term" value="C:nucleus"/>
    <property type="evidence" value="ECO:0007669"/>
    <property type="project" value="UniProtKB-SubCell"/>
</dbReference>
<keyword evidence="2" id="KW-0808">Transferase</keyword>
<dbReference type="AlphaFoldDB" id="A0A5M8PSN3"/>
<dbReference type="Proteomes" id="UP000324767">
    <property type="component" value="Unassembled WGS sequence"/>
</dbReference>
<dbReference type="InterPro" id="IPR046341">
    <property type="entry name" value="SET_dom_sf"/>
</dbReference>
<evidence type="ECO:0000313" key="7">
    <source>
        <dbReference type="Proteomes" id="UP000324767"/>
    </source>
</evidence>
<dbReference type="Gene3D" id="3.90.1420.10">
    <property type="entry name" value="Rubisco LSMT, substrate-binding domain"/>
    <property type="match status" value="1"/>
</dbReference>
<sequence>MGDDYQQKSLAFVHWLQRNESATISPKIEIADLRARGAGRGIVATEDIEENEELFAIPHPAVLSVKNSDLQNHLPNELDELDPWMSLVVVMIYESGQGDRSRWWPYWNVLPEKFDTLIYWSPSELAKLQGSAVLHKIGLDAANQAFIESLLPIVQKHPKGFGEYAPLFEGPDAKAHLLRIAHRMASLVMAYAFDLEREVVEADADEDGFLSDEDENMPKGMVPLADMLNADGEDKNNARLEHGADMLTMVALKPIRKGEEIFNDHGPLPRSDLLRRYGYVTDNYKKYDVVELRSGTVVQLAAEHSQLQVAERDTRLERLERHKVLEEGYDITRQPIDKYWFDEALLSLINGLTMDANSFKALIIANKPPKPQANRPVISVLGKAIRSRQNDYATSIAEDNVLLQDPEIQGRRRMAVEVRLGEKQILRAALASVNRKMASFIEDAMTRDEPPSKKAKTFQTSSGRKR</sequence>
<keyword evidence="3" id="KW-0949">S-adenosyl-L-methionine</keyword>
<dbReference type="SUPFAM" id="SSF82199">
    <property type="entry name" value="SET domain"/>
    <property type="match status" value="1"/>
</dbReference>
<dbReference type="Pfam" id="PF09273">
    <property type="entry name" value="Rubis-subs-bind"/>
    <property type="match status" value="1"/>
</dbReference>
<dbReference type="EMBL" id="VXIT01000006">
    <property type="protein sequence ID" value="KAA6411958.1"/>
    <property type="molecule type" value="Genomic_DNA"/>
</dbReference>